<reference evidence="2 3" key="1">
    <citation type="submission" date="2017-03" db="EMBL/GenBank/DDBJ databases">
        <title>Whole genome sequence of Micromonospora wenchangensis, isolated from mangrove soil.</title>
        <authorList>
            <person name="Yang H."/>
        </authorList>
    </citation>
    <scope>NUCLEOTIDE SEQUENCE [LARGE SCALE GENOMIC DNA]</scope>
    <source>
        <strain evidence="2 3">CCTCC AA 2012002</strain>
    </source>
</reference>
<sequence length="80" mass="8302">MWLAGTPAELDAAARALAAAGRVAWQGTRRPLTGTDAGRSRLYLRLTVTATRRGVRPTGPASDDGATVLPFPDRRSGGAA</sequence>
<protein>
    <submittedName>
        <fullName evidence="2">Uncharacterized protein</fullName>
    </submittedName>
</protein>
<dbReference type="OrthoDB" id="3401663at2"/>
<evidence type="ECO:0000256" key="1">
    <source>
        <dbReference type="SAM" id="MobiDB-lite"/>
    </source>
</evidence>
<comment type="caution">
    <text evidence="2">The sequence shown here is derived from an EMBL/GenBank/DDBJ whole genome shotgun (WGS) entry which is preliminary data.</text>
</comment>
<dbReference type="EMBL" id="MZMV01000057">
    <property type="protein sequence ID" value="OWV01646.1"/>
    <property type="molecule type" value="Genomic_DNA"/>
</dbReference>
<evidence type="ECO:0000313" key="2">
    <source>
        <dbReference type="EMBL" id="OWV01646.1"/>
    </source>
</evidence>
<feature type="region of interest" description="Disordered" evidence="1">
    <location>
        <begin position="53"/>
        <end position="80"/>
    </location>
</feature>
<dbReference type="AlphaFoldDB" id="A0A246RFL3"/>
<proteinExistence type="predicted"/>
<accession>A0A246RFL3</accession>
<name>A0A246RFL3_9ACTN</name>
<keyword evidence="3" id="KW-1185">Reference proteome</keyword>
<dbReference type="Proteomes" id="UP000197174">
    <property type="component" value="Unassembled WGS sequence"/>
</dbReference>
<evidence type="ECO:0000313" key="3">
    <source>
        <dbReference type="Proteomes" id="UP000197174"/>
    </source>
</evidence>
<gene>
    <name evidence="2" type="ORF">B5D80_25870</name>
</gene>
<organism evidence="2 3">
    <name type="scientific">Micromonospora wenchangensis</name>
    <dbReference type="NCBI Taxonomy" id="1185415"/>
    <lineage>
        <taxon>Bacteria</taxon>
        <taxon>Bacillati</taxon>
        <taxon>Actinomycetota</taxon>
        <taxon>Actinomycetes</taxon>
        <taxon>Micromonosporales</taxon>
        <taxon>Micromonosporaceae</taxon>
        <taxon>Micromonospora</taxon>
    </lineage>
</organism>